<dbReference type="SUPFAM" id="SSF52283">
    <property type="entry name" value="Formate/glycerate dehydrogenase catalytic domain-like"/>
    <property type="match status" value="1"/>
</dbReference>
<dbReference type="GO" id="GO:0005829">
    <property type="term" value="C:cytosol"/>
    <property type="evidence" value="ECO:0007669"/>
    <property type="project" value="TreeGrafter"/>
</dbReference>
<dbReference type="CDD" id="cd05301">
    <property type="entry name" value="GDH"/>
    <property type="match status" value="1"/>
</dbReference>
<evidence type="ECO:0000313" key="7">
    <source>
        <dbReference type="Proteomes" id="UP000249134"/>
    </source>
</evidence>
<evidence type="ECO:0000256" key="3">
    <source>
        <dbReference type="RuleBase" id="RU003719"/>
    </source>
</evidence>
<evidence type="ECO:0000256" key="1">
    <source>
        <dbReference type="ARBA" id="ARBA00005854"/>
    </source>
</evidence>
<evidence type="ECO:0000313" key="6">
    <source>
        <dbReference type="EMBL" id="SQI53762.1"/>
    </source>
</evidence>
<reference evidence="6 7" key="1">
    <citation type="submission" date="2018-06" db="EMBL/GenBank/DDBJ databases">
        <authorList>
            <consortium name="Pathogen Informatics"/>
            <person name="Doyle S."/>
        </authorList>
    </citation>
    <scope>NUCLEOTIDE SEQUENCE [LARGE SCALE GENOMIC DNA]</scope>
    <source>
        <strain evidence="6 7">NCTC4824</strain>
    </source>
</reference>
<accession>A0A2X4W493</accession>
<dbReference type="EC" id="1.1.1.79" evidence="6"/>
<dbReference type="KEGG" id="blen:NCTC4824_01092"/>
<feature type="domain" description="D-isomer specific 2-hydroxyacid dehydrogenase NAD-binding" evidence="5">
    <location>
        <begin position="108"/>
        <end position="288"/>
    </location>
</feature>
<dbReference type="STRING" id="1348624.GCA_001591545_00188"/>
<dbReference type="FunFam" id="3.40.50.720:FF:000462">
    <property type="entry name" value="Glyoxylate reductase (NADP+)"/>
    <property type="match status" value="1"/>
</dbReference>
<dbReference type="GO" id="GO:0030267">
    <property type="term" value="F:glyoxylate reductase (NADPH) activity"/>
    <property type="evidence" value="ECO:0007669"/>
    <property type="project" value="UniProtKB-EC"/>
</dbReference>
<comment type="similarity">
    <text evidence="1 3">Belongs to the D-isomer specific 2-hydroxyacid dehydrogenase family.</text>
</comment>
<evidence type="ECO:0000259" key="4">
    <source>
        <dbReference type="Pfam" id="PF00389"/>
    </source>
</evidence>
<dbReference type="EMBL" id="LS483476">
    <property type="protein sequence ID" value="SQI53762.1"/>
    <property type="molecule type" value="Genomic_DNA"/>
</dbReference>
<feature type="domain" description="D-isomer specific 2-hydroxyacid dehydrogenase catalytic" evidence="4">
    <location>
        <begin position="7"/>
        <end position="319"/>
    </location>
</feature>
<dbReference type="InterPro" id="IPR036291">
    <property type="entry name" value="NAD(P)-bd_dom_sf"/>
</dbReference>
<dbReference type="AlphaFoldDB" id="A0A2X4W493"/>
<evidence type="ECO:0000256" key="2">
    <source>
        <dbReference type="ARBA" id="ARBA00023002"/>
    </source>
</evidence>
<evidence type="ECO:0000259" key="5">
    <source>
        <dbReference type="Pfam" id="PF02826"/>
    </source>
</evidence>
<keyword evidence="2 3" id="KW-0560">Oxidoreductase</keyword>
<sequence>MKPKVYLTLPVPEEVRKYIAEHCEISQWEEEGPIPREVLFQKIADVDGLFTSGGKIDAELLEHGPNLKVVSNMSVGYNNFDLEAMKQRSVIGTNTPYVLDETVADLAFALILATARRITELDGFIKDRKWEPTKDDEMFYGLDVHRSTIGIIGMGRIGEAIAQRARFGFNMDVLYYNRSRKPDAEKKFGAEYSDLESLLKRSDFVVLMTPLTLETHHLIGENEFKLMKKSAIFINVSRGQTVDEKALIQALQNKEIYGAGLDVFQKEPIEKDNPLLDMTNVVTVPHIGSATLKTRDAMAMRAAENLVAVVTGMEPIDQVPYAK</sequence>
<dbReference type="InterPro" id="IPR006140">
    <property type="entry name" value="D-isomer_DH_NAD-bd"/>
</dbReference>
<dbReference type="InterPro" id="IPR029752">
    <property type="entry name" value="D-isomer_DH_CS1"/>
</dbReference>
<organism evidence="6 7">
    <name type="scientific">Lederbergia lenta</name>
    <name type="common">Bacillus lentus</name>
    <dbReference type="NCBI Taxonomy" id="1467"/>
    <lineage>
        <taxon>Bacteria</taxon>
        <taxon>Bacillati</taxon>
        <taxon>Bacillota</taxon>
        <taxon>Bacilli</taxon>
        <taxon>Bacillales</taxon>
        <taxon>Bacillaceae</taxon>
        <taxon>Lederbergia</taxon>
    </lineage>
</organism>
<dbReference type="PANTHER" id="PTHR10996:SF283">
    <property type="entry name" value="GLYOXYLATE_HYDROXYPYRUVATE REDUCTASE B"/>
    <property type="match status" value="1"/>
</dbReference>
<dbReference type="SUPFAM" id="SSF51735">
    <property type="entry name" value="NAD(P)-binding Rossmann-fold domains"/>
    <property type="match status" value="1"/>
</dbReference>
<dbReference type="GO" id="GO:0016618">
    <property type="term" value="F:hydroxypyruvate reductase [NAD(P)H] activity"/>
    <property type="evidence" value="ECO:0007669"/>
    <property type="project" value="TreeGrafter"/>
</dbReference>
<dbReference type="PANTHER" id="PTHR10996">
    <property type="entry name" value="2-HYDROXYACID DEHYDROGENASE-RELATED"/>
    <property type="match status" value="1"/>
</dbReference>
<keyword evidence="7" id="KW-1185">Reference proteome</keyword>
<proteinExistence type="inferred from homology"/>
<dbReference type="Pfam" id="PF00389">
    <property type="entry name" value="2-Hacid_dh"/>
    <property type="match status" value="1"/>
</dbReference>
<dbReference type="InterPro" id="IPR006139">
    <property type="entry name" value="D-isomer_2_OHA_DH_cat_dom"/>
</dbReference>
<dbReference type="InterPro" id="IPR050223">
    <property type="entry name" value="D-isomer_2-hydroxyacid_DH"/>
</dbReference>
<name>A0A2X4W493_LEDLE</name>
<dbReference type="Proteomes" id="UP000249134">
    <property type="component" value="Chromosome 1"/>
</dbReference>
<dbReference type="Pfam" id="PF02826">
    <property type="entry name" value="2-Hacid_dh_C"/>
    <property type="match status" value="1"/>
</dbReference>
<dbReference type="Gene3D" id="3.40.50.720">
    <property type="entry name" value="NAD(P)-binding Rossmann-like Domain"/>
    <property type="match status" value="2"/>
</dbReference>
<dbReference type="PROSITE" id="PS00065">
    <property type="entry name" value="D_2_HYDROXYACID_DH_1"/>
    <property type="match status" value="1"/>
</dbReference>
<dbReference type="RefSeq" id="WP_066136150.1">
    <property type="nucleotide sequence ID" value="NZ_CBCSGM010000001.1"/>
</dbReference>
<gene>
    <name evidence="6" type="primary">yvcT</name>
    <name evidence="6" type="ORF">NCTC4824_01092</name>
</gene>
<dbReference type="GO" id="GO:0051287">
    <property type="term" value="F:NAD binding"/>
    <property type="evidence" value="ECO:0007669"/>
    <property type="project" value="InterPro"/>
</dbReference>
<protein>
    <submittedName>
        <fullName evidence="6">2-ketogluconate reductase</fullName>
        <ecNumber evidence="6">1.1.1.79</ecNumber>
    </submittedName>
</protein>